<keyword evidence="2" id="KW-1185">Reference proteome</keyword>
<evidence type="ECO:0008006" key="3">
    <source>
        <dbReference type="Google" id="ProtNLM"/>
    </source>
</evidence>
<name>A0A923HAY1_9FLAO</name>
<dbReference type="Pfam" id="PF12869">
    <property type="entry name" value="tRNA_anti-like"/>
    <property type="match status" value="1"/>
</dbReference>
<proteinExistence type="predicted"/>
<evidence type="ECO:0000313" key="2">
    <source>
        <dbReference type="Proteomes" id="UP000656244"/>
    </source>
</evidence>
<dbReference type="AlphaFoldDB" id="A0A923HAY1"/>
<dbReference type="EMBL" id="JACNMF010000001">
    <property type="protein sequence ID" value="MBC3757676.1"/>
    <property type="molecule type" value="Genomic_DNA"/>
</dbReference>
<dbReference type="Proteomes" id="UP000656244">
    <property type="component" value="Unassembled WGS sequence"/>
</dbReference>
<comment type="caution">
    <text evidence="1">The sequence shown here is derived from an EMBL/GenBank/DDBJ whole genome shotgun (WGS) entry which is preliminary data.</text>
</comment>
<evidence type="ECO:0000313" key="1">
    <source>
        <dbReference type="EMBL" id="MBC3757676.1"/>
    </source>
</evidence>
<reference evidence="1" key="1">
    <citation type="submission" date="2020-08" db="EMBL/GenBank/DDBJ databases">
        <title>Hyunsoonleella sp. strain SJ7 genome sequencing and assembly.</title>
        <authorList>
            <person name="Kim I."/>
        </authorList>
    </citation>
    <scope>NUCLEOTIDE SEQUENCE</scope>
    <source>
        <strain evidence="1">SJ7</strain>
    </source>
</reference>
<dbReference type="RefSeq" id="WP_186559441.1">
    <property type="nucleotide sequence ID" value="NZ_JACNMF010000001.1"/>
</dbReference>
<gene>
    <name evidence="1" type="ORF">H7U19_04630</name>
</gene>
<dbReference type="InterPro" id="IPR024422">
    <property type="entry name" value="Protein_unknown_function_OB"/>
</dbReference>
<accession>A0A923HAY1</accession>
<sequence length="127" mass="14554">MKKWGFILLVILIGGIMGYNYIYQDHRDIETEKPEYVLTSKTLIDEFSSNVKASEQKYLNKTIELSGNITEIGEHNLVLNSSIFCQFQNPVPNSIKTGQDIIIKGRFIGYDDLLEEIKLDQSTIINH</sequence>
<organism evidence="1 2">
    <name type="scientific">Hyunsoonleella aquatilis</name>
    <dbReference type="NCBI Taxonomy" id="2762758"/>
    <lineage>
        <taxon>Bacteria</taxon>
        <taxon>Pseudomonadati</taxon>
        <taxon>Bacteroidota</taxon>
        <taxon>Flavobacteriia</taxon>
        <taxon>Flavobacteriales</taxon>
        <taxon>Flavobacteriaceae</taxon>
    </lineage>
</organism>
<protein>
    <recommendedName>
        <fullName evidence="3">tRNA_anti-like</fullName>
    </recommendedName>
</protein>